<feature type="domain" description="Aminotransferase class I/classII large" evidence="5">
    <location>
        <begin position="39"/>
        <end position="398"/>
    </location>
</feature>
<evidence type="ECO:0000256" key="2">
    <source>
        <dbReference type="ARBA" id="ARBA00022576"/>
    </source>
</evidence>
<dbReference type="Proteomes" id="UP001209083">
    <property type="component" value="Chromosome"/>
</dbReference>
<dbReference type="Gene3D" id="3.40.640.10">
    <property type="entry name" value="Type I PLP-dependent aspartate aminotransferase-like (Major domain)"/>
    <property type="match status" value="1"/>
</dbReference>
<gene>
    <name evidence="6" type="ORF">LWF01_17135</name>
</gene>
<dbReference type="SUPFAM" id="SSF53383">
    <property type="entry name" value="PLP-dependent transferases"/>
    <property type="match status" value="1"/>
</dbReference>
<organism evidence="6 7">
    <name type="scientific">Saxibacter everestensis</name>
    <dbReference type="NCBI Taxonomy" id="2909229"/>
    <lineage>
        <taxon>Bacteria</taxon>
        <taxon>Bacillati</taxon>
        <taxon>Actinomycetota</taxon>
        <taxon>Actinomycetes</taxon>
        <taxon>Micrococcales</taxon>
        <taxon>Brevibacteriaceae</taxon>
        <taxon>Saxibacter</taxon>
    </lineage>
</organism>
<sequence>MAPNDGTQLDPWAGSYAARAVGLVSSEVRALFSVASRPDVVNLGGGSPYVSALPLDDIAELCARLVRERGAEALQYGTGQGTEELREQISLVMEREGIVAHPDDLVVTTGSQQALDLVSKVFLDPGDVVVAEGPSYVGALGTFTSYQADVVHVEMDDDGLIPEQLEETLRRLAVERRRPKLLYLIPNFQNPSGVTLSGPRRIQILEIARRHKLLVIEDNPYGLISFDSEPLPALRSHDEDGVIYLGSFSKTLASGLRVGWAAAPPAIREKLVSASESTVLSPSMFNQLVVSTYLANNDWDGQIKVFRELYRERRDALLQALADFVPQARWTRPAGGFFVWMTLPTGMNSKLMLPRAVSERVAYTPGTGFFADGRGSGHLRLAYSGPTPDRIREGVRRLATVIDAEQEMLTTFTGEVPIIAG</sequence>
<evidence type="ECO:0000256" key="1">
    <source>
        <dbReference type="ARBA" id="ARBA00001933"/>
    </source>
</evidence>
<dbReference type="CDD" id="cd00609">
    <property type="entry name" value="AAT_like"/>
    <property type="match status" value="1"/>
</dbReference>
<dbReference type="InterPro" id="IPR004839">
    <property type="entry name" value="Aminotransferase_I/II_large"/>
</dbReference>
<dbReference type="InterPro" id="IPR015424">
    <property type="entry name" value="PyrdxlP-dep_Trfase"/>
</dbReference>
<evidence type="ECO:0000259" key="5">
    <source>
        <dbReference type="Pfam" id="PF00155"/>
    </source>
</evidence>
<keyword evidence="4" id="KW-0663">Pyridoxal phosphate</keyword>
<dbReference type="Pfam" id="PF00155">
    <property type="entry name" value="Aminotran_1_2"/>
    <property type="match status" value="1"/>
</dbReference>
<dbReference type="InterPro" id="IPR050859">
    <property type="entry name" value="Class-I_PLP-dep_aminotransf"/>
</dbReference>
<comment type="cofactor">
    <cofactor evidence="1">
        <name>pyridoxal 5'-phosphate</name>
        <dbReference type="ChEBI" id="CHEBI:597326"/>
    </cofactor>
</comment>
<proteinExistence type="predicted"/>
<dbReference type="InterPro" id="IPR015422">
    <property type="entry name" value="PyrdxlP-dep_Trfase_small"/>
</dbReference>
<evidence type="ECO:0000256" key="3">
    <source>
        <dbReference type="ARBA" id="ARBA00022679"/>
    </source>
</evidence>
<keyword evidence="2 6" id="KW-0032">Aminotransferase</keyword>
<protein>
    <submittedName>
        <fullName evidence="6">PLP-dependent aminotransferase family protein</fullName>
    </submittedName>
</protein>
<dbReference type="EMBL" id="CP090958">
    <property type="protein sequence ID" value="WGW11790.1"/>
    <property type="molecule type" value="Genomic_DNA"/>
</dbReference>
<keyword evidence="7" id="KW-1185">Reference proteome</keyword>
<reference evidence="6 7" key="1">
    <citation type="submission" date="2023-05" db="EMBL/GenBank/DDBJ databases">
        <title>Lithophilousrod everest ZFBP1038 complete genpme.</title>
        <authorList>
            <person name="Tian M."/>
        </authorList>
    </citation>
    <scope>NUCLEOTIDE SEQUENCE [LARGE SCALE GENOMIC DNA]</scope>
    <source>
        <strain evidence="6 7">ZFBP1038</strain>
    </source>
</reference>
<dbReference type="InterPro" id="IPR015421">
    <property type="entry name" value="PyrdxlP-dep_Trfase_major"/>
</dbReference>
<accession>A0ABY8QS14</accession>
<evidence type="ECO:0000313" key="7">
    <source>
        <dbReference type="Proteomes" id="UP001209083"/>
    </source>
</evidence>
<evidence type="ECO:0000313" key="6">
    <source>
        <dbReference type="EMBL" id="WGW11790.1"/>
    </source>
</evidence>
<dbReference type="PANTHER" id="PTHR42790:SF19">
    <property type="entry name" value="KYNURENINE_ALPHA-AMINOADIPATE AMINOTRANSFERASE, MITOCHONDRIAL"/>
    <property type="match status" value="1"/>
</dbReference>
<keyword evidence="3" id="KW-0808">Transferase</keyword>
<dbReference type="Gene3D" id="3.90.1150.10">
    <property type="entry name" value="Aspartate Aminotransferase, domain 1"/>
    <property type="match status" value="1"/>
</dbReference>
<dbReference type="PANTHER" id="PTHR42790">
    <property type="entry name" value="AMINOTRANSFERASE"/>
    <property type="match status" value="1"/>
</dbReference>
<evidence type="ECO:0000256" key="4">
    <source>
        <dbReference type="ARBA" id="ARBA00022898"/>
    </source>
</evidence>
<name>A0ABY8QS14_9MICO</name>
<dbReference type="RefSeq" id="WP_349638582.1">
    <property type="nucleotide sequence ID" value="NZ_CP090958.1"/>
</dbReference>
<dbReference type="GO" id="GO:0008483">
    <property type="term" value="F:transaminase activity"/>
    <property type="evidence" value="ECO:0007669"/>
    <property type="project" value="UniProtKB-KW"/>
</dbReference>